<dbReference type="OrthoDB" id="9790734at2"/>
<evidence type="ECO:0000313" key="2">
    <source>
        <dbReference type="EMBL" id="RWU07771.1"/>
    </source>
</evidence>
<dbReference type="InterPro" id="IPR051606">
    <property type="entry name" value="Polyketide_Oxido-like"/>
</dbReference>
<dbReference type="AlphaFoldDB" id="A0A443YV70"/>
<sequence>MTNHHHIAVIGGTGKSGKYLVKKLLEKGFRIKMLLRNPDQLELHHPAIEKVKGDARNTADIVHLLKDCTAVLSTLGQPKGEPPIFSTATINVLNAMQKLNVKRYIVITGLSVDTPNDHKSEQVQQATDWMRSNYGPTTTDKQVEYELLAQSEIDWTLVRLPLIEQTDVANGIKVNLEDCPGDYISATDLANFIIEQLDSAEYIGKAPFIASI</sequence>
<accession>A0A443YV70</accession>
<evidence type="ECO:0000259" key="1">
    <source>
        <dbReference type="Pfam" id="PF13460"/>
    </source>
</evidence>
<name>A0A443YV70_9SPHI</name>
<dbReference type="PANTHER" id="PTHR43355:SF2">
    <property type="entry name" value="FLAVIN REDUCTASE (NADPH)"/>
    <property type="match status" value="1"/>
</dbReference>
<gene>
    <name evidence="2" type="ORF">DPV69_12390</name>
</gene>
<dbReference type="GO" id="GO:0042602">
    <property type="term" value="F:riboflavin reductase (NADPH) activity"/>
    <property type="evidence" value="ECO:0007669"/>
    <property type="project" value="TreeGrafter"/>
</dbReference>
<evidence type="ECO:0000313" key="3">
    <source>
        <dbReference type="Proteomes" id="UP000284120"/>
    </source>
</evidence>
<organism evidence="2 3">
    <name type="scientific">Pedobacter chitinilyticus</name>
    <dbReference type="NCBI Taxonomy" id="2233776"/>
    <lineage>
        <taxon>Bacteria</taxon>
        <taxon>Pseudomonadati</taxon>
        <taxon>Bacteroidota</taxon>
        <taxon>Sphingobacteriia</taxon>
        <taxon>Sphingobacteriales</taxon>
        <taxon>Sphingobacteriaceae</taxon>
        <taxon>Pedobacter</taxon>
    </lineage>
</organism>
<protein>
    <submittedName>
        <fullName evidence="2">Epimerase</fullName>
    </submittedName>
</protein>
<dbReference type="Proteomes" id="UP000284120">
    <property type="component" value="Unassembled WGS sequence"/>
</dbReference>
<dbReference type="EMBL" id="SAYW01000003">
    <property type="protein sequence ID" value="RWU07771.1"/>
    <property type="molecule type" value="Genomic_DNA"/>
</dbReference>
<dbReference type="GO" id="GO:0004074">
    <property type="term" value="F:biliverdin reductase [NAD(P)H] activity"/>
    <property type="evidence" value="ECO:0007669"/>
    <property type="project" value="TreeGrafter"/>
</dbReference>
<dbReference type="RefSeq" id="WP_113647682.1">
    <property type="nucleotide sequence ID" value="NZ_QMHN01000003.1"/>
</dbReference>
<dbReference type="InterPro" id="IPR016040">
    <property type="entry name" value="NAD(P)-bd_dom"/>
</dbReference>
<feature type="domain" description="NAD(P)-binding" evidence="1">
    <location>
        <begin position="11"/>
        <end position="199"/>
    </location>
</feature>
<comment type="caution">
    <text evidence="2">The sequence shown here is derived from an EMBL/GenBank/DDBJ whole genome shotgun (WGS) entry which is preliminary data.</text>
</comment>
<dbReference type="Pfam" id="PF13460">
    <property type="entry name" value="NAD_binding_10"/>
    <property type="match status" value="1"/>
</dbReference>
<dbReference type="SUPFAM" id="SSF51735">
    <property type="entry name" value="NAD(P)-binding Rossmann-fold domains"/>
    <property type="match status" value="1"/>
</dbReference>
<reference evidence="2 3" key="1">
    <citation type="submission" date="2018-06" db="EMBL/GenBank/DDBJ databases">
        <title>Pedobacter endophyticus sp. nov., an endophytic bacterium isolated from a leaf of Triticum aestivum.</title>
        <authorList>
            <person name="Zhang L."/>
        </authorList>
    </citation>
    <scope>NUCLEOTIDE SEQUENCE [LARGE SCALE GENOMIC DNA]</scope>
    <source>
        <strain evidence="2 3">CM134L-2</strain>
    </source>
</reference>
<dbReference type="PANTHER" id="PTHR43355">
    <property type="entry name" value="FLAVIN REDUCTASE (NADPH)"/>
    <property type="match status" value="1"/>
</dbReference>
<keyword evidence="3" id="KW-1185">Reference proteome</keyword>
<dbReference type="Gene3D" id="3.40.50.720">
    <property type="entry name" value="NAD(P)-binding Rossmann-like Domain"/>
    <property type="match status" value="1"/>
</dbReference>
<dbReference type="InterPro" id="IPR036291">
    <property type="entry name" value="NAD(P)-bd_dom_sf"/>
</dbReference>
<proteinExistence type="predicted"/>